<name>A0A5J4UX89_9EUKA</name>
<dbReference type="Proteomes" id="UP000324800">
    <property type="component" value="Unassembled WGS sequence"/>
</dbReference>
<reference evidence="2 3" key="1">
    <citation type="submission" date="2019-03" db="EMBL/GenBank/DDBJ databases">
        <title>Single cell metagenomics reveals metabolic interactions within the superorganism composed of flagellate Streblomastix strix and complex community of Bacteroidetes bacteria on its surface.</title>
        <authorList>
            <person name="Treitli S.C."/>
            <person name="Kolisko M."/>
            <person name="Husnik F."/>
            <person name="Keeling P."/>
            <person name="Hampl V."/>
        </authorList>
    </citation>
    <scope>NUCLEOTIDE SEQUENCE [LARGE SCALE GENOMIC DNA]</scope>
    <source>
        <strain evidence="2">ST1C</strain>
    </source>
</reference>
<comment type="caution">
    <text evidence="2">The sequence shown here is derived from an EMBL/GenBank/DDBJ whole genome shotgun (WGS) entry which is preliminary data.</text>
</comment>
<feature type="compositionally biased region" description="Acidic residues" evidence="1">
    <location>
        <begin position="64"/>
        <end position="80"/>
    </location>
</feature>
<accession>A0A5J4UX89</accession>
<feature type="non-terminal residue" evidence="2">
    <location>
        <position position="1"/>
    </location>
</feature>
<evidence type="ECO:0000313" key="2">
    <source>
        <dbReference type="EMBL" id="KAA6375078.1"/>
    </source>
</evidence>
<evidence type="ECO:0000313" key="3">
    <source>
        <dbReference type="Proteomes" id="UP000324800"/>
    </source>
</evidence>
<feature type="region of interest" description="Disordered" evidence="1">
    <location>
        <begin position="61"/>
        <end position="83"/>
    </location>
</feature>
<gene>
    <name evidence="2" type="ORF">EZS28_029396</name>
</gene>
<dbReference type="EMBL" id="SNRW01011493">
    <property type="protein sequence ID" value="KAA6375078.1"/>
    <property type="molecule type" value="Genomic_DNA"/>
</dbReference>
<protein>
    <submittedName>
        <fullName evidence="2">Uncharacterized protein</fullName>
    </submittedName>
</protein>
<proteinExistence type="predicted"/>
<organism evidence="2 3">
    <name type="scientific">Streblomastix strix</name>
    <dbReference type="NCBI Taxonomy" id="222440"/>
    <lineage>
        <taxon>Eukaryota</taxon>
        <taxon>Metamonada</taxon>
        <taxon>Preaxostyla</taxon>
        <taxon>Oxymonadida</taxon>
        <taxon>Streblomastigidae</taxon>
        <taxon>Streblomastix</taxon>
    </lineage>
</organism>
<dbReference type="AlphaFoldDB" id="A0A5J4UX89"/>
<evidence type="ECO:0000256" key="1">
    <source>
        <dbReference type="SAM" id="MobiDB-lite"/>
    </source>
</evidence>
<sequence length="285" mass="32568">AIFYIIYRHLHTTNLENALYFGRNLFTVELRQREIFFALSPFPVVSDILDELLAQQDVDYKDQDQEEEEEEEEEVTIEPEPENKKKVKKLSLNRRIIQSNAQKKPSSTLLAVLQMLNSLLSTSNGPWEAGLIASGLQDNIANVLNIYDPTTQEFQFASNLVSAIFRKKSQGVEPKFISKLSECLSGALFLEGFGDLEDLLFNSSKRILDISKQFENRKTNRNQEQQGLAVQIIQDTAPFELHQIFSEFQSSGVLESLDQLSFSSASYTWNNISKMCQELISKLIR</sequence>